<protein>
    <recommendedName>
        <fullName evidence="2">Copper homeostasis protein cutC homolog</fullName>
    </recommendedName>
</protein>
<dbReference type="Pfam" id="PF03932">
    <property type="entry name" value="CutC"/>
    <property type="match status" value="1"/>
</dbReference>
<dbReference type="Gene3D" id="3.20.20.380">
    <property type="entry name" value="Copper homeostasis (CutC) domain"/>
    <property type="match status" value="1"/>
</dbReference>
<sequence>MLEGVTVDIDFDMVVLEVCIESVESAKRALSCGADRLELCTALSQGGLTPTVGLLRSVKNHAGSVPVMCLIRCRSGNFNYTEEDLQVMLYDIGCLKDNGADGFVIGVLNESGEIHVESCSRLRAACGSLPVTFHRAFDFSVESIPVALRKVKQIGCSRILTSGRDVNVTAAVSVNRRRRKFEGARSSISSSRYHHHAWWRHHFGKHRSYCEEYQGR</sequence>
<dbReference type="InterPro" id="IPR036822">
    <property type="entry name" value="CutC-like_dom_sf"/>
</dbReference>
<dbReference type="GeneID" id="100906608"/>
<dbReference type="PANTHER" id="PTHR12598:SF0">
    <property type="entry name" value="COPPER HOMEOSTASIS PROTEIN CUTC HOMOLOG"/>
    <property type="match status" value="1"/>
</dbReference>
<evidence type="ECO:0000313" key="3">
    <source>
        <dbReference type="Proteomes" id="UP000694867"/>
    </source>
</evidence>
<name>A0AAJ7SH59_9ACAR</name>
<dbReference type="GO" id="GO:0005507">
    <property type="term" value="F:copper ion binding"/>
    <property type="evidence" value="ECO:0007669"/>
    <property type="project" value="TreeGrafter"/>
</dbReference>
<reference evidence="4" key="1">
    <citation type="submission" date="2025-08" db="UniProtKB">
        <authorList>
            <consortium name="RefSeq"/>
        </authorList>
    </citation>
    <scope>IDENTIFICATION</scope>
</reference>
<dbReference type="SUPFAM" id="SSF110395">
    <property type="entry name" value="CutC-like"/>
    <property type="match status" value="1"/>
</dbReference>
<comment type="similarity">
    <text evidence="1">Belongs to the CutC family.</text>
</comment>
<dbReference type="RefSeq" id="XP_028968555.1">
    <property type="nucleotide sequence ID" value="XM_029112722.1"/>
</dbReference>
<evidence type="ECO:0000256" key="1">
    <source>
        <dbReference type="ARBA" id="ARBA00007768"/>
    </source>
</evidence>
<dbReference type="PANTHER" id="PTHR12598">
    <property type="entry name" value="COPPER HOMEOSTASIS PROTEIN CUTC"/>
    <property type="match status" value="1"/>
</dbReference>
<keyword evidence="3" id="KW-1185">Reference proteome</keyword>
<proteinExistence type="inferred from homology"/>
<organism evidence="3 4">
    <name type="scientific">Galendromus occidentalis</name>
    <name type="common">western predatory mite</name>
    <dbReference type="NCBI Taxonomy" id="34638"/>
    <lineage>
        <taxon>Eukaryota</taxon>
        <taxon>Metazoa</taxon>
        <taxon>Ecdysozoa</taxon>
        <taxon>Arthropoda</taxon>
        <taxon>Chelicerata</taxon>
        <taxon>Arachnida</taxon>
        <taxon>Acari</taxon>
        <taxon>Parasitiformes</taxon>
        <taxon>Mesostigmata</taxon>
        <taxon>Gamasina</taxon>
        <taxon>Phytoseioidea</taxon>
        <taxon>Phytoseiidae</taxon>
        <taxon>Typhlodrominae</taxon>
        <taxon>Galendromus</taxon>
    </lineage>
</organism>
<dbReference type="Proteomes" id="UP000694867">
    <property type="component" value="Unplaced"/>
</dbReference>
<gene>
    <name evidence="4" type="primary">LOC100906608</name>
</gene>
<evidence type="ECO:0000313" key="4">
    <source>
        <dbReference type="RefSeq" id="XP_028968555.1"/>
    </source>
</evidence>
<dbReference type="AlphaFoldDB" id="A0AAJ7SH59"/>
<dbReference type="KEGG" id="goe:100906608"/>
<dbReference type="InterPro" id="IPR005627">
    <property type="entry name" value="CutC-like"/>
</dbReference>
<accession>A0AAJ7SH59</accession>
<evidence type="ECO:0000256" key="2">
    <source>
        <dbReference type="ARBA" id="ARBA00019014"/>
    </source>
</evidence>